<evidence type="ECO:0000313" key="3">
    <source>
        <dbReference type="EMBL" id="KKK86038.1"/>
    </source>
</evidence>
<reference evidence="3" key="1">
    <citation type="journal article" date="2015" name="Nature">
        <title>Complex archaea that bridge the gap between prokaryotes and eukaryotes.</title>
        <authorList>
            <person name="Spang A."/>
            <person name="Saw J.H."/>
            <person name="Jorgensen S.L."/>
            <person name="Zaremba-Niedzwiedzka K."/>
            <person name="Martijn J."/>
            <person name="Lind A.E."/>
            <person name="van Eijk R."/>
            <person name="Schleper C."/>
            <person name="Guy L."/>
            <person name="Ettema T.J."/>
        </authorList>
    </citation>
    <scope>NUCLEOTIDE SEQUENCE</scope>
</reference>
<name>A0A0F8YXA5_9ZZZZ</name>
<keyword evidence="2" id="KW-0808">Transferase</keyword>
<dbReference type="InterPro" id="IPR039528">
    <property type="entry name" value="DPM1-like"/>
</dbReference>
<dbReference type="GO" id="GO:0006488">
    <property type="term" value="P:dolichol-linked oligosaccharide biosynthetic process"/>
    <property type="evidence" value="ECO:0007669"/>
    <property type="project" value="TreeGrafter"/>
</dbReference>
<gene>
    <name evidence="3" type="ORF">LCGC14_2767250</name>
</gene>
<dbReference type="AlphaFoldDB" id="A0A0F8YXA5"/>
<evidence type="ECO:0000256" key="2">
    <source>
        <dbReference type="ARBA" id="ARBA00022679"/>
    </source>
</evidence>
<accession>A0A0F8YXA5</accession>
<dbReference type="GO" id="GO:0035269">
    <property type="term" value="P:protein O-linked glycosylation via mannose"/>
    <property type="evidence" value="ECO:0007669"/>
    <property type="project" value="TreeGrafter"/>
</dbReference>
<dbReference type="GO" id="GO:0004582">
    <property type="term" value="F:dolichyl-phosphate beta-D-mannosyltransferase activity"/>
    <property type="evidence" value="ECO:0007669"/>
    <property type="project" value="InterPro"/>
</dbReference>
<keyword evidence="1" id="KW-0328">Glycosyltransferase</keyword>
<dbReference type="EMBL" id="LAZR01051032">
    <property type="protein sequence ID" value="KKK86038.1"/>
    <property type="molecule type" value="Genomic_DNA"/>
</dbReference>
<feature type="non-terminal residue" evidence="3">
    <location>
        <position position="1"/>
    </location>
</feature>
<dbReference type="PANTHER" id="PTHR43398:SF1">
    <property type="entry name" value="DOLICHOL-PHOSPHATE MANNOSYLTRANSFERASE SUBUNIT 1"/>
    <property type="match status" value="1"/>
</dbReference>
<proteinExistence type="predicted"/>
<evidence type="ECO:0000256" key="1">
    <source>
        <dbReference type="ARBA" id="ARBA00022676"/>
    </source>
</evidence>
<dbReference type="PANTHER" id="PTHR43398">
    <property type="entry name" value="DOLICHOL-PHOSPHATE MANNOSYLTRANSFERASE SUBUNIT 1"/>
    <property type="match status" value="1"/>
</dbReference>
<protein>
    <submittedName>
        <fullName evidence="3">Uncharacterized protein</fullName>
    </submittedName>
</protein>
<dbReference type="GO" id="GO:0016020">
    <property type="term" value="C:membrane"/>
    <property type="evidence" value="ECO:0007669"/>
    <property type="project" value="GOC"/>
</dbReference>
<dbReference type="GO" id="GO:0006506">
    <property type="term" value="P:GPI anchor biosynthetic process"/>
    <property type="evidence" value="ECO:0007669"/>
    <property type="project" value="TreeGrafter"/>
</dbReference>
<comment type="caution">
    <text evidence="3">The sequence shown here is derived from an EMBL/GenBank/DDBJ whole genome shotgun (WGS) entry which is preliminary data.</text>
</comment>
<organism evidence="3">
    <name type="scientific">marine sediment metagenome</name>
    <dbReference type="NCBI Taxonomy" id="412755"/>
    <lineage>
        <taxon>unclassified sequences</taxon>
        <taxon>metagenomes</taxon>
        <taxon>ecological metagenomes</taxon>
    </lineage>
</organism>
<sequence>SLREKDCLVVGVREKVIAEWLFYRRIMSKAAMLFGKMILFIRGKPRCKDILSGFFGIQKEKIIKIVNEKIDKFEPEGYKILFDLLKNLPKNEKVEEIPYSFGNRYYGRSKISKRHIWIYFKSLFK</sequence>